<comment type="catalytic activity">
    <reaction evidence="11 12">
        <text>L-aspartate 4-semialdehyde + pyruvate = (2S,4S)-4-hydroxy-2,3,4,5-tetrahydrodipicolinate + H2O + H(+)</text>
        <dbReference type="Rhea" id="RHEA:34171"/>
        <dbReference type="ChEBI" id="CHEBI:15361"/>
        <dbReference type="ChEBI" id="CHEBI:15377"/>
        <dbReference type="ChEBI" id="CHEBI:15378"/>
        <dbReference type="ChEBI" id="CHEBI:67139"/>
        <dbReference type="ChEBI" id="CHEBI:537519"/>
        <dbReference type="EC" id="4.3.3.7"/>
    </reaction>
</comment>
<dbReference type="GO" id="GO:0008840">
    <property type="term" value="F:4-hydroxy-tetrahydrodipicolinate synthase activity"/>
    <property type="evidence" value="ECO:0007669"/>
    <property type="project" value="UniProtKB-UniRule"/>
</dbReference>
<evidence type="ECO:0000256" key="15">
    <source>
        <dbReference type="PIRSR" id="PIRSR001365-2"/>
    </source>
</evidence>
<keyword evidence="5 12" id="KW-0963">Cytoplasm</keyword>
<evidence type="ECO:0000313" key="16">
    <source>
        <dbReference type="EMBL" id="KZA99842.1"/>
    </source>
</evidence>
<feature type="binding site" evidence="12 15">
    <location>
        <position position="44"/>
    </location>
    <ligand>
        <name>pyruvate</name>
        <dbReference type="ChEBI" id="CHEBI:15361"/>
    </ligand>
</feature>
<dbReference type="PANTHER" id="PTHR12128">
    <property type="entry name" value="DIHYDRODIPICOLINATE SYNTHASE"/>
    <property type="match status" value="1"/>
</dbReference>
<dbReference type="PIRSF" id="PIRSF001365">
    <property type="entry name" value="DHDPS"/>
    <property type="match status" value="1"/>
</dbReference>
<evidence type="ECO:0000256" key="12">
    <source>
        <dbReference type="HAMAP-Rule" id="MF_00418"/>
    </source>
</evidence>
<evidence type="ECO:0000256" key="14">
    <source>
        <dbReference type="PIRSR" id="PIRSR001365-1"/>
    </source>
</evidence>
<comment type="pathway">
    <text evidence="2 12">Amino-acid biosynthesis; L-lysine biosynthesis via DAP pathway; (S)-tetrahydrodipicolinate from L-aspartate: step 3/4.</text>
</comment>
<evidence type="ECO:0000256" key="9">
    <source>
        <dbReference type="ARBA" id="ARBA00023239"/>
    </source>
</evidence>
<dbReference type="SMART" id="SM01130">
    <property type="entry name" value="DHDPS"/>
    <property type="match status" value="1"/>
</dbReference>
<dbReference type="InterPro" id="IPR020625">
    <property type="entry name" value="Schiff_base-form_aldolases_AS"/>
</dbReference>
<evidence type="ECO:0000256" key="10">
    <source>
        <dbReference type="ARBA" id="ARBA00023270"/>
    </source>
</evidence>
<sequence>MFKGSITALVTPFADGRVDEVALRDLVEWQIEEGSFGLVPCGTTGESPTLSHSEHKQVVEITIAAAKGRVPVIAGAGSNSTAEAIDFVRHAQDARADGVLIVAPYYNKPTQEGIYQHFKAIDAAATVPIIVYNIPGRSVIDIQVETLAHIFEDCPNVKGVKDATGNLLRPSLERMACGHSFNLLTGEDGTALGYMAHGGHGCISVTANVAPSLCADFQQACLNGDFAAALKLQDRLMPLHRALFLETNPAGPKYALQRLGRIRGDLRLPLVTISPSVQEEIDSAMRHAGILI</sequence>
<evidence type="ECO:0000256" key="4">
    <source>
        <dbReference type="ARBA" id="ARBA00012086"/>
    </source>
</evidence>
<feature type="active site" description="Proton donor/acceptor" evidence="12 14">
    <location>
        <position position="132"/>
    </location>
</feature>
<organism evidence="16">
    <name type="scientific">Rhizobium leguminosarum</name>
    <dbReference type="NCBI Taxonomy" id="384"/>
    <lineage>
        <taxon>Bacteria</taxon>
        <taxon>Pseudomonadati</taxon>
        <taxon>Pseudomonadota</taxon>
        <taxon>Alphaproteobacteria</taxon>
        <taxon>Hyphomicrobiales</taxon>
        <taxon>Rhizobiaceae</taxon>
        <taxon>Rhizobium/Agrobacterium group</taxon>
        <taxon>Rhizobium</taxon>
    </lineage>
</organism>
<dbReference type="EC" id="4.3.3.7" evidence="4 12"/>
<accession>A0A154IH24</accession>
<reference evidence="17" key="2">
    <citation type="submission" date="2016-04" db="EMBL/GenBank/DDBJ databases">
        <title>Fast-growing isolate from the root nodules of Vavilovia formosa.</title>
        <authorList>
            <person name="Kimeklis A."/>
            <person name="Safronova V."/>
            <person name="Belimov A."/>
            <person name="Andronov E."/>
        </authorList>
    </citation>
    <scope>NUCLEOTIDE SEQUENCE [LARGE SCALE GENOMIC DNA]</scope>
    <source>
        <strain evidence="17">Vaf-46</strain>
    </source>
</reference>
<dbReference type="PANTHER" id="PTHR12128:SF66">
    <property type="entry name" value="4-HYDROXY-2-OXOGLUTARATE ALDOLASE, MITOCHONDRIAL"/>
    <property type="match status" value="1"/>
</dbReference>
<dbReference type="GO" id="GO:0019877">
    <property type="term" value="P:diaminopimelate biosynthetic process"/>
    <property type="evidence" value="ECO:0007669"/>
    <property type="project" value="UniProtKB-UniRule"/>
</dbReference>
<protein>
    <recommendedName>
        <fullName evidence="4 12">4-hydroxy-tetrahydrodipicolinate synthase</fullName>
        <shortName evidence="12">HTPA synthase</shortName>
        <ecNumber evidence="4 12">4.3.3.7</ecNumber>
    </recommendedName>
</protein>
<dbReference type="InterPro" id="IPR013785">
    <property type="entry name" value="Aldolase_TIM"/>
</dbReference>
<dbReference type="GO" id="GO:0009089">
    <property type="term" value="P:lysine biosynthetic process via diaminopimelate"/>
    <property type="evidence" value="ECO:0007669"/>
    <property type="project" value="UniProtKB-UniRule"/>
</dbReference>
<dbReference type="GO" id="GO:0005829">
    <property type="term" value="C:cytosol"/>
    <property type="evidence" value="ECO:0007669"/>
    <property type="project" value="TreeGrafter"/>
</dbReference>
<dbReference type="EMBL" id="LWBS01000402">
    <property type="protein sequence ID" value="OAP91133.1"/>
    <property type="molecule type" value="Genomic_DNA"/>
</dbReference>
<evidence type="ECO:0000256" key="13">
    <source>
        <dbReference type="PIRNR" id="PIRNR001365"/>
    </source>
</evidence>
<gene>
    <name evidence="12" type="primary">dapA</name>
    <name evidence="16" type="ORF">A4A59_20665</name>
    <name evidence="17" type="ORF">A4U53_28260</name>
</gene>
<keyword evidence="6 12" id="KW-0028">Amino-acid biosynthesis</keyword>
<evidence type="ECO:0000256" key="11">
    <source>
        <dbReference type="ARBA" id="ARBA00047836"/>
    </source>
</evidence>
<dbReference type="CDD" id="cd00950">
    <property type="entry name" value="DHDPS"/>
    <property type="match status" value="1"/>
</dbReference>
<dbReference type="PROSITE" id="PS00665">
    <property type="entry name" value="DHDPS_1"/>
    <property type="match status" value="1"/>
</dbReference>
<comment type="caution">
    <text evidence="16">The sequence shown here is derived from an EMBL/GenBank/DDBJ whole genome shotgun (WGS) entry which is preliminary data.</text>
</comment>
<dbReference type="InterPro" id="IPR020624">
    <property type="entry name" value="Schiff_base-form_aldolases_CS"/>
</dbReference>
<comment type="similarity">
    <text evidence="3 12 13">Belongs to the DapA family.</text>
</comment>
<dbReference type="RefSeq" id="WP_062942561.1">
    <property type="nucleotide sequence ID" value="NZ_CP171847.1"/>
</dbReference>
<keyword evidence="9 12" id="KW-0456">Lyase</keyword>
<evidence type="ECO:0000256" key="5">
    <source>
        <dbReference type="ARBA" id="ARBA00022490"/>
    </source>
</evidence>
<evidence type="ECO:0000256" key="3">
    <source>
        <dbReference type="ARBA" id="ARBA00007592"/>
    </source>
</evidence>
<comment type="function">
    <text evidence="1 12">Catalyzes the condensation of (S)-aspartate-beta-semialdehyde [(S)-ASA] and pyruvate to 4-hydroxy-tetrahydrodipicolinate (HTPA).</text>
</comment>
<name>A0A154IH24_RHILE</name>
<reference evidence="16" key="1">
    <citation type="submission" date="2016-03" db="EMBL/GenBank/DDBJ databases">
        <title>Microsymbionts genomes from the relict species Vavilovia formosa.</title>
        <authorList>
            <person name="Chirak E."/>
            <person name="Kimeklis A."/>
            <person name="Kopat V."/>
            <person name="Andronov E."/>
        </authorList>
    </citation>
    <scope>NUCLEOTIDE SEQUENCE [LARGE SCALE GENOMIC DNA]</scope>
    <source>
        <strain evidence="16">Vaf12</strain>
    </source>
</reference>
<dbReference type="EMBL" id="LVYU01000099">
    <property type="protein sequence ID" value="KZA99842.1"/>
    <property type="molecule type" value="Genomic_DNA"/>
</dbReference>
<dbReference type="NCBIfam" id="TIGR00674">
    <property type="entry name" value="dapA"/>
    <property type="match status" value="1"/>
</dbReference>
<dbReference type="PRINTS" id="PR00146">
    <property type="entry name" value="DHPICSNTHASE"/>
</dbReference>
<feature type="binding site" evidence="12 15">
    <location>
        <position position="203"/>
    </location>
    <ligand>
        <name>pyruvate</name>
        <dbReference type="ChEBI" id="CHEBI:15361"/>
    </ligand>
</feature>
<dbReference type="AlphaFoldDB" id="A0A154IH24"/>
<feature type="site" description="Part of a proton relay during catalysis" evidence="12">
    <location>
        <position position="106"/>
    </location>
</feature>
<evidence type="ECO:0000256" key="7">
    <source>
        <dbReference type="ARBA" id="ARBA00022915"/>
    </source>
</evidence>
<dbReference type="InterPro" id="IPR005263">
    <property type="entry name" value="DapA"/>
</dbReference>
<comment type="subcellular location">
    <subcellularLocation>
        <location evidence="12">Cytoplasm</location>
    </subcellularLocation>
</comment>
<keyword evidence="8 12" id="KW-0457">Lysine biosynthesis</keyword>
<dbReference type="SUPFAM" id="SSF51569">
    <property type="entry name" value="Aldolase"/>
    <property type="match status" value="1"/>
</dbReference>
<dbReference type="UniPathway" id="UPA00034">
    <property type="reaction ID" value="UER00017"/>
</dbReference>
<keyword evidence="10 12" id="KW-0704">Schiff base</keyword>
<dbReference type="PROSITE" id="PS00666">
    <property type="entry name" value="DHDPS_2"/>
    <property type="match status" value="1"/>
</dbReference>
<comment type="subunit">
    <text evidence="12">Homotetramer; dimer of dimers.</text>
</comment>
<feature type="site" description="Part of a proton relay during catalysis" evidence="12">
    <location>
        <position position="43"/>
    </location>
</feature>
<evidence type="ECO:0000256" key="2">
    <source>
        <dbReference type="ARBA" id="ARBA00005120"/>
    </source>
</evidence>
<keyword evidence="7 12" id="KW-0220">Diaminopimelate biosynthesis</keyword>
<feature type="active site" description="Schiff-base intermediate with substrate" evidence="12 14">
    <location>
        <position position="161"/>
    </location>
</feature>
<dbReference type="HAMAP" id="MF_00418">
    <property type="entry name" value="DapA"/>
    <property type="match status" value="1"/>
</dbReference>
<evidence type="ECO:0000256" key="1">
    <source>
        <dbReference type="ARBA" id="ARBA00003294"/>
    </source>
</evidence>
<proteinExistence type="inferred from homology"/>
<evidence type="ECO:0000256" key="6">
    <source>
        <dbReference type="ARBA" id="ARBA00022605"/>
    </source>
</evidence>
<evidence type="ECO:0000313" key="17">
    <source>
        <dbReference type="EMBL" id="OAP91133.1"/>
    </source>
</evidence>
<evidence type="ECO:0000256" key="8">
    <source>
        <dbReference type="ARBA" id="ARBA00023154"/>
    </source>
</evidence>
<dbReference type="InterPro" id="IPR002220">
    <property type="entry name" value="DapA-like"/>
</dbReference>
<dbReference type="Gene3D" id="3.20.20.70">
    <property type="entry name" value="Aldolase class I"/>
    <property type="match status" value="1"/>
</dbReference>
<comment type="caution">
    <text evidence="12">Was originally thought to be a dihydrodipicolinate synthase (DHDPS), catalyzing the condensation of (S)-aspartate-beta-semialdehyde [(S)-ASA] and pyruvate to dihydrodipicolinate (DHDP). However, it was shown in E.coli that the product of the enzymatic reaction is not dihydrodipicolinate but in fact (4S)-4-hydroxy-2,3,4,5-tetrahydro-(2S)-dipicolinic acid (HTPA), and that the consecutive dehydration reaction leading to DHDP is not spontaneous but catalyzed by DapB.</text>
</comment>
<dbReference type="Pfam" id="PF00701">
    <property type="entry name" value="DHDPS"/>
    <property type="match status" value="1"/>
</dbReference>